<proteinExistence type="predicted"/>
<accession>A0A7S4PDC9</accession>
<evidence type="ECO:0000313" key="1">
    <source>
        <dbReference type="EMBL" id="CAE2331467.1"/>
    </source>
</evidence>
<gene>
    <name evidence="1" type="ORF">NAES01612_LOCUS22333</name>
</gene>
<evidence type="ECO:0008006" key="2">
    <source>
        <dbReference type="Google" id="ProtNLM"/>
    </source>
</evidence>
<reference evidence="1" key="1">
    <citation type="submission" date="2021-01" db="EMBL/GenBank/DDBJ databases">
        <authorList>
            <person name="Corre E."/>
            <person name="Pelletier E."/>
            <person name="Niang G."/>
            <person name="Scheremetjew M."/>
            <person name="Finn R."/>
            <person name="Kale V."/>
            <person name="Holt S."/>
            <person name="Cochrane G."/>
            <person name="Meng A."/>
            <person name="Brown T."/>
            <person name="Cohen L."/>
        </authorList>
    </citation>
    <scope>NUCLEOTIDE SEQUENCE</scope>
    <source>
        <strain evidence="1">SoJaBio B1-5/56/2</strain>
    </source>
</reference>
<dbReference type="AlphaFoldDB" id="A0A7S4PDC9"/>
<sequence length="208" mass="22771">MAEDGKKSFHEWFDSMEILKGKKESQPRERTLNCPQGIALAALQGALAGGIYANLAQAWDSKPSDPYETKLNITKNLLQNTKGPMILFGSTFGIFYASKCFFADMRGQDDVMTTTLAAIPTGLFIGGYVKGNPRSAFLMAGAAAIGCTAFRFVDGFNDLDDHARKVRYHNNELLEEYRAENPSVGVPAGGYKTKEETEKILEKRGGIA</sequence>
<dbReference type="EMBL" id="HBKR01034106">
    <property type="protein sequence ID" value="CAE2331467.1"/>
    <property type="molecule type" value="Transcribed_RNA"/>
</dbReference>
<name>A0A7S4PDC9_9EUKA</name>
<organism evidence="1">
    <name type="scientific">Paramoeba aestuarina</name>
    <dbReference type="NCBI Taxonomy" id="180227"/>
    <lineage>
        <taxon>Eukaryota</taxon>
        <taxon>Amoebozoa</taxon>
        <taxon>Discosea</taxon>
        <taxon>Flabellinia</taxon>
        <taxon>Dactylopodida</taxon>
        <taxon>Paramoebidae</taxon>
        <taxon>Paramoeba</taxon>
    </lineage>
</organism>
<protein>
    <recommendedName>
        <fullName evidence="2">NADH-ubiquinone oxidoreductase subunit B14.7</fullName>
    </recommendedName>
</protein>